<proteinExistence type="inferred from homology"/>
<keyword evidence="17" id="KW-1185">Reference proteome</keyword>
<reference evidence="16 17" key="1">
    <citation type="submission" date="2020-07" db="EMBL/GenBank/DDBJ databases">
        <title>Sequencing the genomes of 1000 actinobacteria strains.</title>
        <authorList>
            <person name="Klenk H.-P."/>
        </authorList>
    </citation>
    <scope>NUCLEOTIDE SEQUENCE [LARGE SCALE GENOMIC DNA]</scope>
    <source>
        <strain evidence="16 17">DSM 23737</strain>
    </source>
</reference>
<dbReference type="Gene3D" id="3.40.50.720">
    <property type="entry name" value="NAD(P)-binding Rossmann-like Domain"/>
    <property type="match status" value="1"/>
</dbReference>
<dbReference type="InterPro" id="IPR015895">
    <property type="entry name" value="4pyrrol_synth_GluRdtase_N"/>
</dbReference>
<dbReference type="Pfam" id="PF00745">
    <property type="entry name" value="GlutR_dimer"/>
    <property type="match status" value="1"/>
</dbReference>
<dbReference type="FunFam" id="3.30.460.30:FF:000001">
    <property type="entry name" value="Glutamyl-tRNA reductase"/>
    <property type="match status" value="1"/>
</dbReference>
<evidence type="ECO:0000256" key="9">
    <source>
        <dbReference type="PIRSR" id="PIRSR000445-1"/>
    </source>
</evidence>
<keyword evidence="4 8" id="KW-0521">NADP</keyword>
<dbReference type="Pfam" id="PF01488">
    <property type="entry name" value="Shikimate_DH"/>
    <property type="match status" value="1"/>
</dbReference>
<dbReference type="PROSITE" id="PS00747">
    <property type="entry name" value="GLUTR"/>
    <property type="match status" value="1"/>
</dbReference>
<feature type="domain" description="Glutamyl-tRNA reductase N-terminal" evidence="15">
    <location>
        <begin position="31"/>
        <end position="184"/>
    </location>
</feature>
<dbReference type="UniPathway" id="UPA00251">
    <property type="reaction ID" value="UER00316"/>
</dbReference>
<keyword evidence="5 8" id="KW-0560">Oxidoreductase</keyword>
<evidence type="ECO:0000256" key="4">
    <source>
        <dbReference type="ARBA" id="ARBA00022857"/>
    </source>
</evidence>
<dbReference type="EMBL" id="JACGWU010000010">
    <property type="protein sequence ID" value="MBA8830007.1"/>
    <property type="molecule type" value="Genomic_DNA"/>
</dbReference>
<comment type="caution">
    <text evidence="16">The sequence shown here is derived from an EMBL/GenBank/DDBJ whole genome shotgun (WGS) entry which is preliminary data.</text>
</comment>
<evidence type="ECO:0000256" key="7">
    <source>
        <dbReference type="ARBA" id="ARBA00047464"/>
    </source>
</evidence>
<evidence type="ECO:0000259" key="13">
    <source>
        <dbReference type="Pfam" id="PF00745"/>
    </source>
</evidence>
<feature type="domain" description="Quinate/shikimate 5-dehydrogenase/glutamyl-tRNA reductase" evidence="14">
    <location>
        <begin position="199"/>
        <end position="291"/>
    </location>
</feature>
<evidence type="ECO:0000256" key="12">
    <source>
        <dbReference type="PIRSR" id="PIRSR000445-4"/>
    </source>
</evidence>
<evidence type="ECO:0000313" key="17">
    <source>
        <dbReference type="Proteomes" id="UP000524237"/>
    </source>
</evidence>
<dbReference type="PANTHER" id="PTHR43013:SF1">
    <property type="entry name" value="GLUTAMYL-TRNA REDUCTASE"/>
    <property type="match status" value="1"/>
</dbReference>
<comment type="miscellaneous">
    <text evidence="8">During catalysis, the active site Cys acts as a nucleophile attacking the alpha-carbonyl group of tRNA-bound glutamate with the formation of a thioester intermediate between enzyme and glutamate, and the concomitant release of tRNA(Glu). The thioester intermediate is finally reduced by direct hydride transfer from NADPH, to form the product GSA.</text>
</comment>
<comment type="similarity">
    <text evidence="2 8">Belongs to the glutamyl-tRNA reductase family.</text>
</comment>
<evidence type="ECO:0000256" key="10">
    <source>
        <dbReference type="PIRSR" id="PIRSR000445-2"/>
    </source>
</evidence>
<gene>
    <name evidence="8" type="primary">hemA</name>
    <name evidence="16" type="ORF">FB555_002134</name>
</gene>
<feature type="binding site" evidence="8 10">
    <location>
        <position position="137"/>
    </location>
    <ligand>
        <name>substrate</name>
    </ligand>
</feature>
<comment type="domain">
    <text evidence="8">Possesses an unusual extended V-shaped dimeric structure with each monomer consisting of three distinct domains arranged along a curved 'spinal' alpha-helix. The N-terminal catalytic domain specifically recognizes the glutamate moiety of the substrate. The second domain is the NADPH-binding domain, and the third C-terminal domain is responsible for dimerization.</text>
</comment>
<sequence length="498" mass="53478">MGSILPHSAETRAAKFPAPRRKITPVLLSLSANHKNTTFEVLEILSAADAELLPELVRSAHPAIIGAVVVSTCNRFEAYIDMDETAGVSPVAAMNAVFDSLAQVAEVDANHLRDTVHFAHGNAVAQHLFSVASGLESVVIGEGEIAGQVRRSLEHARNVGTSSPELERLFQRASETSRQVKNSTVIGETGRSLVRLSLDLAESRITNWAECRVLLVGTGRYAAASLAALRDRGVTDVRVYSVSGRGAKFASSHNLPLVSRVEYPREAALAGVIVTCTTAPHFVIEAETLSAGRNILQSAPGEAERSSCPVQTGSLSLVSHQPCQAERQLLIDLGLPRNINPDVRDIEGVELLDLETIRRHAPLDEEHIVREARALVDSATRKFIDVGHERSVTDGVVALRAHIFDLLDGEIARVAGKTDSATTTEDALRHFAGVLLHTPMMRSRELSQRGEARDWLEGLTAMFGITPAPIAMTVAETIATGAIATIPTTSVVELDKAL</sequence>
<name>A0A7W3JVP2_9MICO</name>
<dbReference type="Pfam" id="PF05201">
    <property type="entry name" value="GlutR_N"/>
    <property type="match status" value="1"/>
</dbReference>
<dbReference type="InterPro" id="IPR006151">
    <property type="entry name" value="Shikm_DH/Glu-tRNA_Rdtase"/>
</dbReference>
<dbReference type="InterPro" id="IPR018214">
    <property type="entry name" value="GluRdtase_CS"/>
</dbReference>
<evidence type="ECO:0000256" key="11">
    <source>
        <dbReference type="PIRSR" id="PIRSR000445-3"/>
    </source>
</evidence>
<comment type="subunit">
    <text evidence="8">Homodimer.</text>
</comment>
<dbReference type="SUPFAM" id="SSF69742">
    <property type="entry name" value="Glutamyl tRNA-reductase catalytic, N-terminal domain"/>
    <property type="match status" value="1"/>
</dbReference>
<dbReference type="AlphaFoldDB" id="A0A7W3JVP2"/>
<dbReference type="InterPro" id="IPR036291">
    <property type="entry name" value="NAD(P)-bd_dom_sf"/>
</dbReference>
<dbReference type="SUPFAM" id="SSF51735">
    <property type="entry name" value="NAD(P)-binding Rossmann-fold domains"/>
    <property type="match status" value="1"/>
</dbReference>
<dbReference type="InterPro" id="IPR000343">
    <property type="entry name" value="4pyrrol_synth_GluRdtase"/>
</dbReference>
<dbReference type="GO" id="GO:0050661">
    <property type="term" value="F:NADP binding"/>
    <property type="evidence" value="ECO:0007669"/>
    <property type="project" value="InterPro"/>
</dbReference>
<evidence type="ECO:0000256" key="3">
    <source>
        <dbReference type="ARBA" id="ARBA00012970"/>
    </source>
</evidence>
<dbReference type="InterPro" id="IPR015896">
    <property type="entry name" value="4pyrrol_synth_GluRdtase_dimer"/>
</dbReference>
<dbReference type="EC" id="1.2.1.70" evidence="3 8"/>
<dbReference type="PIRSF" id="PIRSF000445">
    <property type="entry name" value="4pyrrol_synth_GluRdtase"/>
    <property type="match status" value="1"/>
</dbReference>
<comment type="function">
    <text evidence="8">Catalyzes the NADPH-dependent reduction of glutamyl-tRNA(Glu) to glutamate 1-semialdehyde (GSA).</text>
</comment>
<evidence type="ECO:0000256" key="8">
    <source>
        <dbReference type="HAMAP-Rule" id="MF_00087"/>
    </source>
</evidence>
<dbReference type="Proteomes" id="UP000524237">
    <property type="component" value="Unassembled WGS sequence"/>
</dbReference>
<dbReference type="GO" id="GO:0008883">
    <property type="term" value="F:glutamyl-tRNA reductase activity"/>
    <property type="evidence" value="ECO:0007669"/>
    <property type="project" value="UniProtKB-UniRule"/>
</dbReference>
<comment type="pathway">
    <text evidence="1 8">Porphyrin-containing compound metabolism; protoporphyrin-IX biosynthesis; 5-aminolevulinate from L-glutamyl-tRNA(Glu): step 1/2.</text>
</comment>
<evidence type="ECO:0000256" key="5">
    <source>
        <dbReference type="ARBA" id="ARBA00023002"/>
    </source>
</evidence>
<evidence type="ECO:0000256" key="2">
    <source>
        <dbReference type="ARBA" id="ARBA00005916"/>
    </source>
</evidence>
<feature type="domain" description="Tetrapyrrole biosynthesis glutamyl-tRNA reductase dimerisation" evidence="13">
    <location>
        <begin position="371"/>
        <end position="465"/>
    </location>
</feature>
<feature type="binding site" evidence="8 11">
    <location>
        <begin position="217"/>
        <end position="222"/>
    </location>
    <ligand>
        <name>NADP(+)</name>
        <dbReference type="ChEBI" id="CHEBI:58349"/>
    </ligand>
</feature>
<dbReference type="NCBIfam" id="NF000750">
    <property type="entry name" value="PRK00045.3-4"/>
    <property type="match status" value="1"/>
</dbReference>
<dbReference type="InterPro" id="IPR036343">
    <property type="entry name" value="GluRdtase_N_sf"/>
</dbReference>
<dbReference type="RefSeq" id="WP_220475973.1">
    <property type="nucleotide sequence ID" value="NZ_JACGWU010000010.1"/>
</dbReference>
<feature type="active site" description="Nucleophile" evidence="8 9">
    <location>
        <position position="73"/>
    </location>
</feature>
<evidence type="ECO:0000256" key="6">
    <source>
        <dbReference type="ARBA" id="ARBA00023244"/>
    </source>
</evidence>
<organism evidence="16 17">
    <name type="scientific">Alpinimonas psychrophila</name>
    <dbReference type="NCBI Taxonomy" id="748908"/>
    <lineage>
        <taxon>Bacteria</taxon>
        <taxon>Bacillati</taxon>
        <taxon>Actinomycetota</taxon>
        <taxon>Actinomycetes</taxon>
        <taxon>Micrococcales</taxon>
        <taxon>Microbacteriaceae</taxon>
        <taxon>Alpinimonas</taxon>
    </lineage>
</organism>
<evidence type="ECO:0000259" key="15">
    <source>
        <dbReference type="Pfam" id="PF05201"/>
    </source>
</evidence>
<accession>A0A7W3JVP2</accession>
<dbReference type="HAMAP" id="MF_00087">
    <property type="entry name" value="Glu_tRNA_reductase"/>
    <property type="match status" value="1"/>
</dbReference>
<dbReference type="Gene3D" id="3.30.460.30">
    <property type="entry name" value="Glutamyl-tRNA reductase, N-terminal domain"/>
    <property type="match status" value="1"/>
</dbReference>
<evidence type="ECO:0000256" key="1">
    <source>
        <dbReference type="ARBA" id="ARBA00005059"/>
    </source>
</evidence>
<keyword evidence="6 8" id="KW-0627">Porphyrin biosynthesis</keyword>
<evidence type="ECO:0000259" key="14">
    <source>
        <dbReference type="Pfam" id="PF01488"/>
    </source>
</evidence>
<feature type="binding site" evidence="8 10">
    <location>
        <begin position="72"/>
        <end position="75"/>
    </location>
    <ligand>
        <name>substrate</name>
    </ligand>
</feature>
<feature type="binding site" evidence="8 10">
    <location>
        <position position="148"/>
    </location>
    <ligand>
        <name>substrate</name>
    </ligand>
</feature>
<evidence type="ECO:0000313" key="16">
    <source>
        <dbReference type="EMBL" id="MBA8830007.1"/>
    </source>
</evidence>
<dbReference type="GO" id="GO:0019353">
    <property type="term" value="P:protoporphyrinogen IX biosynthetic process from glutamate"/>
    <property type="evidence" value="ECO:0007669"/>
    <property type="project" value="TreeGrafter"/>
</dbReference>
<dbReference type="PANTHER" id="PTHR43013">
    <property type="entry name" value="GLUTAMYL-TRNA REDUCTASE"/>
    <property type="match status" value="1"/>
</dbReference>
<comment type="catalytic activity">
    <reaction evidence="7 8">
        <text>(S)-4-amino-5-oxopentanoate + tRNA(Glu) + NADP(+) = L-glutamyl-tRNA(Glu) + NADPH + H(+)</text>
        <dbReference type="Rhea" id="RHEA:12344"/>
        <dbReference type="Rhea" id="RHEA-COMP:9663"/>
        <dbReference type="Rhea" id="RHEA-COMP:9680"/>
        <dbReference type="ChEBI" id="CHEBI:15378"/>
        <dbReference type="ChEBI" id="CHEBI:57501"/>
        <dbReference type="ChEBI" id="CHEBI:57783"/>
        <dbReference type="ChEBI" id="CHEBI:58349"/>
        <dbReference type="ChEBI" id="CHEBI:78442"/>
        <dbReference type="ChEBI" id="CHEBI:78520"/>
        <dbReference type="EC" id="1.2.1.70"/>
    </reaction>
</comment>
<protein>
    <recommendedName>
        <fullName evidence="3 8">Glutamyl-tRNA reductase</fullName>
        <shortName evidence="8">GluTR</shortName>
        <ecNumber evidence="3 8">1.2.1.70</ecNumber>
    </recommendedName>
</protein>
<feature type="site" description="Important for activity" evidence="8 12">
    <location>
        <position position="127"/>
    </location>
</feature>
<feature type="binding site" evidence="8 10">
    <location>
        <begin position="142"/>
        <end position="144"/>
    </location>
    <ligand>
        <name>substrate</name>
    </ligand>
</feature>